<keyword evidence="2" id="KW-1185">Reference proteome</keyword>
<comment type="caution">
    <text evidence="1">The sequence shown here is derived from an EMBL/GenBank/DDBJ whole genome shotgun (WGS) entry which is preliminary data.</text>
</comment>
<dbReference type="Proteomes" id="UP000715095">
    <property type="component" value="Unassembled WGS sequence"/>
</dbReference>
<dbReference type="InterPro" id="IPR043502">
    <property type="entry name" value="DNA/RNA_pol_sf"/>
</dbReference>
<dbReference type="GO" id="GO:0003887">
    <property type="term" value="F:DNA-directed DNA polymerase activity"/>
    <property type="evidence" value="ECO:0007669"/>
    <property type="project" value="UniProtKB-EC"/>
</dbReference>
<organism evidence="1 2">
    <name type="scientific">Sutterella massiliensis</name>
    <dbReference type="NCBI Taxonomy" id="1816689"/>
    <lineage>
        <taxon>Bacteria</taxon>
        <taxon>Pseudomonadati</taxon>
        <taxon>Pseudomonadota</taxon>
        <taxon>Betaproteobacteria</taxon>
        <taxon>Burkholderiales</taxon>
        <taxon>Sutterellaceae</taxon>
        <taxon>Sutterella</taxon>
    </lineage>
</organism>
<reference evidence="1 2" key="1">
    <citation type="journal article" date="2021" name="Sci. Rep.">
        <title>The distribution of antibiotic resistance genes in chicken gut microbiota commensals.</title>
        <authorList>
            <person name="Juricova H."/>
            <person name="Matiasovicova J."/>
            <person name="Kubasova T."/>
            <person name="Cejkova D."/>
            <person name="Rychlik I."/>
        </authorList>
    </citation>
    <scope>NUCLEOTIDE SEQUENCE [LARGE SCALE GENOMIC DNA]</scope>
    <source>
        <strain evidence="1 2">An829</strain>
    </source>
</reference>
<evidence type="ECO:0000313" key="1">
    <source>
        <dbReference type="EMBL" id="MBM6705389.1"/>
    </source>
</evidence>
<name>A0ABS2DVM7_9BURK</name>
<dbReference type="SUPFAM" id="SSF56672">
    <property type="entry name" value="DNA/RNA polymerases"/>
    <property type="match status" value="1"/>
</dbReference>
<gene>
    <name evidence="1" type="ORF">H6A60_13040</name>
</gene>
<feature type="non-terminal residue" evidence="1">
    <location>
        <position position="88"/>
    </location>
</feature>
<proteinExistence type="predicted"/>
<accession>A0ABS2DVM7</accession>
<evidence type="ECO:0000313" key="2">
    <source>
        <dbReference type="Proteomes" id="UP000715095"/>
    </source>
</evidence>
<protein>
    <submittedName>
        <fullName evidence="1">DNA polymerase V subunit UmuC</fullName>
        <ecNumber evidence="1">2.7.7.7</ecNumber>
    </submittedName>
</protein>
<feature type="non-terminal residue" evidence="1">
    <location>
        <position position="1"/>
    </location>
</feature>
<keyword evidence="1" id="KW-0548">Nucleotidyltransferase</keyword>
<dbReference type="EC" id="2.7.7.7" evidence="1"/>
<sequence length="88" mass="10148">ITPIKEIWGIGGRTQEKLERMRIRTAQEFSRMNPYVVRRHFGVTLERTLREMNGVACILFENNAQARPSCPIRSFAVRILISSKSASR</sequence>
<dbReference type="EMBL" id="JACJJC010000432">
    <property type="protein sequence ID" value="MBM6705389.1"/>
    <property type="molecule type" value="Genomic_DNA"/>
</dbReference>
<keyword evidence="1" id="KW-0808">Transferase</keyword>
<dbReference type="Gene3D" id="1.10.150.20">
    <property type="entry name" value="5' to 3' exonuclease, C-terminal subdomain"/>
    <property type="match status" value="1"/>
</dbReference>